<organism evidence="3 4">
    <name type="scientific">Aspergillus homomorphus (strain CBS 101889)</name>
    <dbReference type="NCBI Taxonomy" id="1450537"/>
    <lineage>
        <taxon>Eukaryota</taxon>
        <taxon>Fungi</taxon>
        <taxon>Dikarya</taxon>
        <taxon>Ascomycota</taxon>
        <taxon>Pezizomycotina</taxon>
        <taxon>Eurotiomycetes</taxon>
        <taxon>Eurotiomycetidae</taxon>
        <taxon>Eurotiales</taxon>
        <taxon>Aspergillaceae</taxon>
        <taxon>Aspergillus</taxon>
        <taxon>Aspergillus subgen. Circumdati</taxon>
    </lineage>
</organism>
<name>A0A395I987_ASPHC</name>
<dbReference type="STRING" id="1450537.A0A395I987"/>
<feature type="transmembrane region" description="Helical" evidence="2">
    <location>
        <begin position="116"/>
        <end position="136"/>
    </location>
</feature>
<dbReference type="RefSeq" id="XP_025555881.1">
    <property type="nucleotide sequence ID" value="XM_025693260.1"/>
</dbReference>
<feature type="transmembrane region" description="Helical" evidence="2">
    <location>
        <begin position="46"/>
        <end position="65"/>
    </location>
</feature>
<keyword evidence="2" id="KW-0812">Transmembrane</keyword>
<accession>A0A395I987</accession>
<gene>
    <name evidence="3" type="ORF">BO97DRAFT_381712</name>
</gene>
<dbReference type="VEuPathDB" id="FungiDB:BO97DRAFT_381712"/>
<sequence length="246" mass="26820">MTAPVGAFSPTGALGWGSSAVSTPQIQALPVVSQEQHVSLKPASRVWKISAAFSSQVLLVGYLVLPLAFGKDKAESRADKTSTMIAAFFLIAIAYSLSILVVCFQPHNRDFLLNSLFLPCLSSNLLALLNVLLNIMCRNLLPMGSLEITSLGLPSAFAILSAFGALCAYAWDVPGVFLAGDHGRPRLTEEEMQRQQLQRLLGPESSKKRKSKSYQKTFQVNAPELVNPGKGWDTFVPPPREENYLR</sequence>
<keyword evidence="2" id="KW-0472">Membrane</keyword>
<feature type="region of interest" description="Disordered" evidence="1">
    <location>
        <begin position="198"/>
        <end position="246"/>
    </location>
</feature>
<dbReference type="Proteomes" id="UP000248961">
    <property type="component" value="Unassembled WGS sequence"/>
</dbReference>
<keyword evidence="4" id="KW-1185">Reference proteome</keyword>
<evidence type="ECO:0000313" key="3">
    <source>
        <dbReference type="EMBL" id="RAL16727.1"/>
    </source>
</evidence>
<keyword evidence="2" id="KW-1133">Transmembrane helix</keyword>
<dbReference type="AlphaFoldDB" id="A0A395I987"/>
<dbReference type="OrthoDB" id="3254104at2759"/>
<proteinExistence type="predicted"/>
<reference evidence="3 4" key="1">
    <citation type="submission" date="2018-02" db="EMBL/GenBank/DDBJ databases">
        <title>The genomes of Aspergillus section Nigri reveals drivers in fungal speciation.</title>
        <authorList>
            <consortium name="DOE Joint Genome Institute"/>
            <person name="Vesth T.C."/>
            <person name="Nybo J."/>
            <person name="Theobald S."/>
            <person name="Brandl J."/>
            <person name="Frisvad J.C."/>
            <person name="Nielsen K.F."/>
            <person name="Lyhne E.K."/>
            <person name="Kogle M.E."/>
            <person name="Kuo A."/>
            <person name="Riley R."/>
            <person name="Clum A."/>
            <person name="Nolan M."/>
            <person name="Lipzen A."/>
            <person name="Salamov A."/>
            <person name="Henrissat B."/>
            <person name="Wiebenga A."/>
            <person name="De vries R.P."/>
            <person name="Grigoriev I.V."/>
            <person name="Mortensen U.H."/>
            <person name="Andersen M.R."/>
            <person name="Baker S.E."/>
        </authorList>
    </citation>
    <scope>NUCLEOTIDE SEQUENCE [LARGE SCALE GENOMIC DNA]</scope>
    <source>
        <strain evidence="3 4">CBS 101889</strain>
    </source>
</reference>
<dbReference type="EMBL" id="KZ824268">
    <property type="protein sequence ID" value="RAL16727.1"/>
    <property type="molecule type" value="Genomic_DNA"/>
</dbReference>
<evidence type="ECO:0008006" key="5">
    <source>
        <dbReference type="Google" id="ProtNLM"/>
    </source>
</evidence>
<evidence type="ECO:0000256" key="2">
    <source>
        <dbReference type="SAM" id="Phobius"/>
    </source>
</evidence>
<feature type="transmembrane region" description="Helical" evidence="2">
    <location>
        <begin position="156"/>
        <end position="179"/>
    </location>
</feature>
<feature type="transmembrane region" description="Helical" evidence="2">
    <location>
        <begin position="85"/>
        <end position="104"/>
    </location>
</feature>
<evidence type="ECO:0000256" key="1">
    <source>
        <dbReference type="SAM" id="MobiDB-lite"/>
    </source>
</evidence>
<dbReference type="GeneID" id="37197549"/>
<evidence type="ECO:0000313" key="4">
    <source>
        <dbReference type="Proteomes" id="UP000248961"/>
    </source>
</evidence>
<protein>
    <recommendedName>
        <fullName evidence="5">Transmembrane protein</fullName>
    </recommendedName>
</protein>